<proteinExistence type="predicted"/>
<dbReference type="EMBL" id="UINC01116030">
    <property type="protein sequence ID" value="SVC87482.1"/>
    <property type="molecule type" value="Genomic_DNA"/>
</dbReference>
<reference evidence="2" key="1">
    <citation type="submission" date="2018-05" db="EMBL/GenBank/DDBJ databases">
        <authorList>
            <person name="Lanie J.A."/>
            <person name="Ng W.-L."/>
            <person name="Kazmierczak K.M."/>
            <person name="Andrzejewski T.M."/>
            <person name="Davidsen T.M."/>
            <person name="Wayne K.J."/>
            <person name="Tettelin H."/>
            <person name="Glass J.I."/>
            <person name="Rusch D."/>
            <person name="Podicherti R."/>
            <person name="Tsui H.-C.T."/>
            <person name="Winkler M.E."/>
        </authorList>
    </citation>
    <scope>NUCLEOTIDE SEQUENCE</scope>
</reference>
<accession>A0A382QRN7</accession>
<organism evidence="2">
    <name type="scientific">marine metagenome</name>
    <dbReference type="NCBI Taxonomy" id="408172"/>
    <lineage>
        <taxon>unclassified sequences</taxon>
        <taxon>metagenomes</taxon>
        <taxon>ecological metagenomes</taxon>
    </lineage>
</organism>
<dbReference type="AlphaFoldDB" id="A0A382QRN7"/>
<evidence type="ECO:0000313" key="2">
    <source>
        <dbReference type="EMBL" id="SVC87482.1"/>
    </source>
</evidence>
<feature type="compositionally biased region" description="Low complexity" evidence="1">
    <location>
        <begin position="35"/>
        <end position="52"/>
    </location>
</feature>
<evidence type="ECO:0000256" key="1">
    <source>
        <dbReference type="SAM" id="MobiDB-lite"/>
    </source>
</evidence>
<protein>
    <submittedName>
        <fullName evidence="2">Uncharacterized protein</fullName>
    </submittedName>
</protein>
<name>A0A382QRN7_9ZZZZ</name>
<gene>
    <name evidence="2" type="ORF">METZ01_LOCUS340336</name>
</gene>
<feature type="region of interest" description="Disordered" evidence="1">
    <location>
        <begin position="23"/>
        <end position="55"/>
    </location>
</feature>
<sequence>MDTTKTTCSVITSLLLVASSCSGTGGPSISELADTTPTTSSVATTTESVQSVGMTTESVQEVELVAT</sequence>
<dbReference type="PROSITE" id="PS51257">
    <property type="entry name" value="PROKAR_LIPOPROTEIN"/>
    <property type="match status" value="1"/>
</dbReference>
<feature type="non-terminal residue" evidence="2">
    <location>
        <position position="67"/>
    </location>
</feature>